<dbReference type="PANTHER" id="PTHR44688">
    <property type="entry name" value="DNA-BINDING TRANSCRIPTIONAL ACTIVATOR DEVR_DOSR"/>
    <property type="match status" value="1"/>
</dbReference>
<name>A0A1Q5ZSU4_9SPHI</name>
<keyword evidence="6" id="KW-1185">Reference proteome</keyword>
<keyword evidence="3" id="KW-0804">Transcription</keyword>
<proteinExistence type="predicted"/>
<dbReference type="OrthoDB" id="965844at2"/>
<dbReference type="InterPro" id="IPR000792">
    <property type="entry name" value="Tscrpt_reg_LuxR_C"/>
</dbReference>
<dbReference type="Proteomes" id="UP000186720">
    <property type="component" value="Unassembled WGS sequence"/>
</dbReference>
<evidence type="ECO:0000259" key="4">
    <source>
        <dbReference type="PROSITE" id="PS50043"/>
    </source>
</evidence>
<dbReference type="CDD" id="cd06170">
    <property type="entry name" value="LuxR_C_like"/>
    <property type="match status" value="1"/>
</dbReference>
<dbReference type="STRING" id="1302689.RG47T_0252"/>
<dbReference type="Gene3D" id="3.30.450.20">
    <property type="entry name" value="PAS domain"/>
    <property type="match status" value="1"/>
</dbReference>
<keyword evidence="2" id="KW-0238">DNA-binding</keyword>
<evidence type="ECO:0000256" key="1">
    <source>
        <dbReference type="ARBA" id="ARBA00023015"/>
    </source>
</evidence>
<evidence type="ECO:0000313" key="6">
    <source>
        <dbReference type="Proteomes" id="UP000186720"/>
    </source>
</evidence>
<dbReference type="GO" id="GO:0003677">
    <property type="term" value="F:DNA binding"/>
    <property type="evidence" value="ECO:0007669"/>
    <property type="project" value="UniProtKB-KW"/>
</dbReference>
<evidence type="ECO:0000256" key="3">
    <source>
        <dbReference type="ARBA" id="ARBA00023163"/>
    </source>
</evidence>
<feature type="domain" description="HTH luxR-type" evidence="4">
    <location>
        <begin position="185"/>
        <end position="252"/>
    </location>
</feature>
<sequence length="252" mass="29055">MEHIRELLDIKLLGQSFNPSSGHTLSLENAKVIAQLYSKFENGISVLSDMKTRKSYIYYGAVADVLGLTRRQNEINSIWEDELLDVIHTDDLQKKYRLELLYFQLLNTIAVNDRSDYEIITKLRIQRSEGITQFLKHRLLYISSSPDNSIWLALCLYNLIPDYPGFDAPDGLILNTRTGRILGSEEKFPEILSSREKEIMQLIRQGKRSKEIAEKLTLSINTVNRHRQNIFQKLNVSNAIEACRVVEAIELL</sequence>
<comment type="caution">
    <text evidence="5">The sequence shown here is derived from an EMBL/GenBank/DDBJ whole genome shotgun (WGS) entry which is preliminary data.</text>
</comment>
<dbReference type="InterPro" id="IPR036388">
    <property type="entry name" value="WH-like_DNA-bd_sf"/>
</dbReference>
<keyword evidence="1" id="KW-0805">Transcription regulation</keyword>
<dbReference type="AlphaFoldDB" id="A0A1Q5ZSU4"/>
<organism evidence="5 6">
    <name type="scientific">Mucilaginibacter polytrichastri</name>
    <dbReference type="NCBI Taxonomy" id="1302689"/>
    <lineage>
        <taxon>Bacteria</taxon>
        <taxon>Pseudomonadati</taxon>
        <taxon>Bacteroidota</taxon>
        <taxon>Sphingobacteriia</taxon>
        <taxon>Sphingobacteriales</taxon>
        <taxon>Sphingobacteriaceae</taxon>
        <taxon>Mucilaginibacter</taxon>
    </lineage>
</organism>
<dbReference type="SUPFAM" id="SSF46894">
    <property type="entry name" value="C-terminal effector domain of the bipartite response regulators"/>
    <property type="match status" value="1"/>
</dbReference>
<dbReference type="PANTHER" id="PTHR44688:SF16">
    <property type="entry name" value="DNA-BINDING TRANSCRIPTIONAL ACTIVATOR DEVR_DOSR"/>
    <property type="match status" value="1"/>
</dbReference>
<dbReference type="PROSITE" id="PS50043">
    <property type="entry name" value="HTH_LUXR_2"/>
    <property type="match status" value="1"/>
</dbReference>
<gene>
    <name evidence="5" type="ORF">RG47T_0252</name>
</gene>
<dbReference type="Gene3D" id="1.10.10.10">
    <property type="entry name" value="Winged helix-like DNA-binding domain superfamily/Winged helix DNA-binding domain"/>
    <property type="match status" value="1"/>
</dbReference>
<dbReference type="GO" id="GO:0006355">
    <property type="term" value="P:regulation of DNA-templated transcription"/>
    <property type="evidence" value="ECO:0007669"/>
    <property type="project" value="InterPro"/>
</dbReference>
<dbReference type="SMART" id="SM00421">
    <property type="entry name" value="HTH_LUXR"/>
    <property type="match status" value="1"/>
</dbReference>
<reference evidence="5 6" key="1">
    <citation type="submission" date="2016-11" db="EMBL/GenBank/DDBJ databases">
        <title>Whole Genome Sequencing of Mucilaginibacter polytrichastri RG4-7(T) isolated from the moss sample.</title>
        <authorList>
            <person name="Li Y."/>
        </authorList>
    </citation>
    <scope>NUCLEOTIDE SEQUENCE [LARGE SCALE GENOMIC DNA]</scope>
    <source>
        <strain evidence="5 6">RG4-7</strain>
    </source>
</reference>
<dbReference type="EMBL" id="MPPL01000001">
    <property type="protein sequence ID" value="OKS84817.1"/>
    <property type="molecule type" value="Genomic_DNA"/>
</dbReference>
<dbReference type="Pfam" id="PF00196">
    <property type="entry name" value="GerE"/>
    <property type="match status" value="1"/>
</dbReference>
<dbReference type="RefSeq" id="WP_074487531.1">
    <property type="nucleotide sequence ID" value="NZ_FPAM01000001.1"/>
</dbReference>
<evidence type="ECO:0000313" key="5">
    <source>
        <dbReference type="EMBL" id="OKS84817.1"/>
    </source>
</evidence>
<protein>
    <recommendedName>
        <fullName evidence="4">HTH luxR-type domain-containing protein</fullName>
    </recommendedName>
</protein>
<evidence type="ECO:0000256" key="2">
    <source>
        <dbReference type="ARBA" id="ARBA00023125"/>
    </source>
</evidence>
<dbReference type="InterPro" id="IPR016032">
    <property type="entry name" value="Sig_transdc_resp-reg_C-effctor"/>
</dbReference>
<dbReference type="PROSITE" id="PS00622">
    <property type="entry name" value="HTH_LUXR_1"/>
    <property type="match status" value="1"/>
</dbReference>
<accession>A0A1Q5ZSU4</accession>
<dbReference type="PRINTS" id="PR00038">
    <property type="entry name" value="HTHLUXR"/>
</dbReference>